<keyword evidence="1" id="KW-0812">Transmembrane</keyword>
<dbReference type="EMBL" id="SGXM01000003">
    <property type="protein sequence ID" value="RZT38684.1"/>
    <property type="molecule type" value="Genomic_DNA"/>
</dbReference>
<dbReference type="Proteomes" id="UP000291078">
    <property type="component" value="Unassembled WGS sequence"/>
</dbReference>
<keyword evidence="3" id="KW-1185">Reference proteome</keyword>
<proteinExistence type="predicted"/>
<reference evidence="2 3" key="1">
    <citation type="journal article" date="2015" name="Stand. Genomic Sci.">
        <title>Genomic Encyclopedia of Bacterial and Archaeal Type Strains, Phase III: the genomes of soil and plant-associated and newly described type strains.</title>
        <authorList>
            <person name="Whitman W.B."/>
            <person name="Woyke T."/>
            <person name="Klenk H.P."/>
            <person name="Zhou Y."/>
            <person name="Lilburn T.G."/>
            <person name="Beck B.J."/>
            <person name="De Vos P."/>
            <person name="Vandamme P."/>
            <person name="Eisen J.A."/>
            <person name="Garrity G."/>
            <person name="Hugenholtz P."/>
            <person name="Kyrpides N.C."/>
        </authorList>
    </citation>
    <scope>NUCLEOTIDE SEQUENCE [LARGE SCALE GENOMIC DNA]</scope>
    <source>
        <strain evidence="2 3">ASC-9842</strain>
    </source>
</reference>
<gene>
    <name evidence="2" type="ORF">EV147_3157</name>
</gene>
<comment type="caution">
    <text evidence="2">The sequence shown here is derived from an EMBL/GenBank/DDBJ whole genome shotgun (WGS) entry which is preliminary data.</text>
</comment>
<sequence>MPAQDPDQPIDPADLPGTLTHRERVIRAFWVTLGALSLVLGFIGIFLPLLPTTPFVLLAAACFARGSEKFHHWLVTHERFGPLVRDWQAHRSIPLRAKCLALSMMWLSMGTTAWLLRARPVSSLTLLAIGAAVTVWMVRLPTRPRGGYPQPDTHAGAGDQSSQS</sequence>
<dbReference type="GO" id="GO:0005886">
    <property type="term" value="C:plasma membrane"/>
    <property type="evidence" value="ECO:0007669"/>
    <property type="project" value="TreeGrafter"/>
</dbReference>
<evidence type="ECO:0000313" key="3">
    <source>
        <dbReference type="Proteomes" id="UP000291078"/>
    </source>
</evidence>
<dbReference type="Pfam" id="PF04304">
    <property type="entry name" value="DUF454"/>
    <property type="match status" value="1"/>
</dbReference>
<protein>
    <recommendedName>
        <fullName evidence="4">DUF454 domain-containing protein</fullName>
    </recommendedName>
</protein>
<evidence type="ECO:0000313" key="2">
    <source>
        <dbReference type="EMBL" id="RZT38684.1"/>
    </source>
</evidence>
<evidence type="ECO:0008006" key="4">
    <source>
        <dbReference type="Google" id="ProtNLM"/>
    </source>
</evidence>
<name>A0A4Q7RXT6_9BURK</name>
<dbReference type="AlphaFoldDB" id="A0A4Q7RXT6"/>
<keyword evidence="1" id="KW-1133">Transmembrane helix</keyword>
<keyword evidence="1" id="KW-0472">Membrane</keyword>
<dbReference type="PANTHER" id="PTHR35813:SF1">
    <property type="entry name" value="INNER MEMBRANE PROTEIN YBAN"/>
    <property type="match status" value="1"/>
</dbReference>
<feature type="transmembrane region" description="Helical" evidence="1">
    <location>
        <begin position="28"/>
        <end position="49"/>
    </location>
</feature>
<dbReference type="InterPro" id="IPR007401">
    <property type="entry name" value="DUF454"/>
</dbReference>
<feature type="transmembrane region" description="Helical" evidence="1">
    <location>
        <begin position="121"/>
        <end position="138"/>
    </location>
</feature>
<dbReference type="RefSeq" id="WP_407923240.1">
    <property type="nucleotide sequence ID" value="NZ_SGXM01000003.1"/>
</dbReference>
<accession>A0A4Q7RXT6</accession>
<organism evidence="2 3">
    <name type="scientific">Cupriavidus agavae</name>
    <dbReference type="NCBI Taxonomy" id="1001822"/>
    <lineage>
        <taxon>Bacteria</taxon>
        <taxon>Pseudomonadati</taxon>
        <taxon>Pseudomonadota</taxon>
        <taxon>Betaproteobacteria</taxon>
        <taxon>Burkholderiales</taxon>
        <taxon>Burkholderiaceae</taxon>
        <taxon>Cupriavidus</taxon>
    </lineage>
</organism>
<evidence type="ECO:0000256" key="1">
    <source>
        <dbReference type="SAM" id="Phobius"/>
    </source>
</evidence>
<dbReference type="PANTHER" id="PTHR35813">
    <property type="entry name" value="INNER MEMBRANE PROTEIN YBAN"/>
    <property type="match status" value="1"/>
</dbReference>